<dbReference type="PANTHER" id="PTHR15002">
    <property type="entry name" value="RIBOSOMAL BIOGENESIS PROTEIN LAS1L"/>
    <property type="match status" value="1"/>
</dbReference>
<evidence type="ECO:0000256" key="1">
    <source>
        <dbReference type="SAM" id="MobiDB-lite"/>
    </source>
</evidence>
<name>K3WIF1_GLOUD</name>
<reference evidence="2" key="3">
    <citation type="submission" date="2015-02" db="UniProtKB">
        <authorList>
            <consortium name="EnsemblProtists"/>
        </authorList>
    </citation>
    <scope>IDENTIFICATION</scope>
    <source>
        <strain evidence="2">DAOM BR144</strain>
    </source>
</reference>
<dbReference type="GO" id="GO:0000460">
    <property type="term" value="P:maturation of 5.8S rRNA"/>
    <property type="evidence" value="ECO:0007669"/>
    <property type="project" value="TreeGrafter"/>
</dbReference>
<dbReference type="Proteomes" id="UP000019132">
    <property type="component" value="Unassembled WGS sequence"/>
</dbReference>
<accession>K3WIF1</accession>
<dbReference type="InterPro" id="IPR007174">
    <property type="entry name" value="Las1"/>
</dbReference>
<dbReference type="EnsemblProtists" id="PYU1_T004743">
    <property type="protein sequence ID" value="PYU1_T004743"/>
    <property type="gene ID" value="PYU1_G004732"/>
</dbReference>
<organism evidence="2 3">
    <name type="scientific">Globisporangium ultimum (strain ATCC 200006 / CBS 805.95 / DAOM BR144)</name>
    <name type="common">Pythium ultimum</name>
    <dbReference type="NCBI Taxonomy" id="431595"/>
    <lineage>
        <taxon>Eukaryota</taxon>
        <taxon>Sar</taxon>
        <taxon>Stramenopiles</taxon>
        <taxon>Oomycota</taxon>
        <taxon>Peronosporomycetes</taxon>
        <taxon>Pythiales</taxon>
        <taxon>Pythiaceae</taxon>
        <taxon>Globisporangium</taxon>
    </lineage>
</organism>
<dbReference type="OMA" id="HESTHNQ"/>
<evidence type="ECO:0000313" key="3">
    <source>
        <dbReference type="Proteomes" id="UP000019132"/>
    </source>
</evidence>
<dbReference type="EMBL" id="GL376631">
    <property type="status" value="NOT_ANNOTATED_CDS"/>
    <property type="molecule type" value="Genomic_DNA"/>
</dbReference>
<reference evidence="3" key="2">
    <citation type="submission" date="2010-04" db="EMBL/GenBank/DDBJ databases">
        <authorList>
            <person name="Buell R."/>
            <person name="Hamilton J."/>
            <person name="Hostetler J."/>
        </authorList>
    </citation>
    <scope>NUCLEOTIDE SEQUENCE [LARGE SCALE GENOMIC DNA]</scope>
    <source>
        <strain evidence="3">DAOM:BR144</strain>
    </source>
</reference>
<dbReference type="InParanoid" id="K3WIF1"/>
<keyword evidence="3" id="KW-1185">Reference proteome</keyword>
<protein>
    <recommendedName>
        <fullName evidence="4">Las1-like protein</fullName>
    </recommendedName>
</protein>
<sequence length="558" mass="62426">MSGRRNYVQWLDWREWQDVHAALFSQDVYVQQRALSRVAAWRSRAQLPVAISATVQLVEIQLHEQMADHHHHGVGVASRSHMELSLQYASAIVRCVNGLVDSAQKGTYAMAVSGLAQRIGIPLWIVDLRHESTHNQMPSLPVLRFAAQHLLAWLRSNYWYKQEELLRTQVLEISDLLQANINKLLGGEASTSASTLSAPSEAKTAPEATETANTTPEASPGLAQLLDADKMRFFVVPLLVSGEQFGERIAATGLLFSIGARADNDANGEQQHALTVDEQMARYPRDALIPLLLELQSAWRSFSASLVAQLCRKVFQHNDASTAQEEEEVNDDEVLEKQRETEICLLWIKYLVANEWREKLKFAAEPVDDLYQAGAEMLCKSEELKPTKKQQLPQMKAVFERLQAILKSCKGIRTHPLLGTDAAVNTATSEAATAAAAPWTQLPGWNECPLGLRYAYSEIEYERFEYPVELDGLGTSADAFARGVLDDGHSMEDVDEDADARMDAAMQDLDATYDQTLREALALKETIVQQVVREGQSAHQKLLPQEELQRIQSEIEIW</sequence>
<dbReference type="Pfam" id="PF04031">
    <property type="entry name" value="Las1"/>
    <property type="match status" value="1"/>
</dbReference>
<reference evidence="3" key="1">
    <citation type="journal article" date="2010" name="Genome Biol.">
        <title>Genome sequence of the necrotrophic plant pathogen Pythium ultimum reveals original pathogenicity mechanisms and effector repertoire.</title>
        <authorList>
            <person name="Levesque C.A."/>
            <person name="Brouwer H."/>
            <person name="Cano L."/>
            <person name="Hamilton J.P."/>
            <person name="Holt C."/>
            <person name="Huitema E."/>
            <person name="Raffaele S."/>
            <person name="Robideau G.P."/>
            <person name="Thines M."/>
            <person name="Win J."/>
            <person name="Zerillo M.M."/>
            <person name="Beakes G.W."/>
            <person name="Boore J.L."/>
            <person name="Busam D."/>
            <person name="Dumas B."/>
            <person name="Ferriera S."/>
            <person name="Fuerstenberg S.I."/>
            <person name="Gachon C.M."/>
            <person name="Gaulin E."/>
            <person name="Govers F."/>
            <person name="Grenville-Briggs L."/>
            <person name="Horner N."/>
            <person name="Hostetler J."/>
            <person name="Jiang R.H."/>
            <person name="Johnson J."/>
            <person name="Krajaejun T."/>
            <person name="Lin H."/>
            <person name="Meijer H.J."/>
            <person name="Moore B."/>
            <person name="Morris P."/>
            <person name="Phuntmart V."/>
            <person name="Puiu D."/>
            <person name="Shetty J."/>
            <person name="Stajich J.E."/>
            <person name="Tripathy S."/>
            <person name="Wawra S."/>
            <person name="van West P."/>
            <person name="Whitty B.R."/>
            <person name="Coutinho P.M."/>
            <person name="Henrissat B."/>
            <person name="Martin F."/>
            <person name="Thomas P.D."/>
            <person name="Tyler B.M."/>
            <person name="De Vries R.P."/>
            <person name="Kamoun S."/>
            <person name="Yandell M."/>
            <person name="Tisserat N."/>
            <person name="Buell C.R."/>
        </authorList>
    </citation>
    <scope>NUCLEOTIDE SEQUENCE</scope>
    <source>
        <strain evidence="3">DAOM:BR144</strain>
    </source>
</reference>
<dbReference type="HOGENOM" id="CLU_502905_0_0_1"/>
<dbReference type="GO" id="GO:0090730">
    <property type="term" value="C:Las1 complex"/>
    <property type="evidence" value="ECO:0007669"/>
    <property type="project" value="InterPro"/>
</dbReference>
<dbReference type="GO" id="GO:0030687">
    <property type="term" value="C:preribosome, large subunit precursor"/>
    <property type="evidence" value="ECO:0007669"/>
    <property type="project" value="TreeGrafter"/>
</dbReference>
<proteinExistence type="predicted"/>
<feature type="region of interest" description="Disordered" evidence="1">
    <location>
        <begin position="192"/>
        <end position="219"/>
    </location>
</feature>
<dbReference type="eggNOG" id="KOG2425">
    <property type="taxonomic scope" value="Eukaryota"/>
</dbReference>
<dbReference type="VEuPathDB" id="FungiDB:PYU1_G004732"/>
<dbReference type="AlphaFoldDB" id="K3WIF1"/>
<evidence type="ECO:0000313" key="2">
    <source>
        <dbReference type="EnsemblProtists" id="PYU1_T004743"/>
    </source>
</evidence>
<dbReference type="PANTHER" id="PTHR15002:SF0">
    <property type="entry name" value="RIBOSOMAL BIOGENESIS PROTEIN LAS1L"/>
    <property type="match status" value="1"/>
</dbReference>
<dbReference type="STRING" id="431595.K3WIF1"/>
<dbReference type="GO" id="GO:0004519">
    <property type="term" value="F:endonuclease activity"/>
    <property type="evidence" value="ECO:0007669"/>
    <property type="project" value="InterPro"/>
</dbReference>
<evidence type="ECO:0008006" key="4">
    <source>
        <dbReference type="Google" id="ProtNLM"/>
    </source>
</evidence>
<dbReference type="GO" id="GO:0000470">
    <property type="term" value="P:maturation of LSU-rRNA"/>
    <property type="evidence" value="ECO:0007669"/>
    <property type="project" value="TreeGrafter"/>
</dbReference>